<organism evidence="6 7">
    <name type="scientific">Thiohalomonas denitrificans</name>
    <dbReference type="NCBI Taxonomy" id="415747"/>
    <lineage>
        <taxon>Bacteria</taxon>
        <taxon>Pseudomonadati</taxon>
        <taxon>Pseudomonadota</taxon>
        <taxon>Gammaproteobacteria</taxon>
        <taxon>Thiohalomonadales</taxon>
        <taxon>Thiohalomonadaceae</taxon>
        <taxon>Thiohalomonas</taxon>
    </lineage>
</organism>
<dbReference type="InterPro" id="IPR001647">
    <property type="entry name" value="HTH_TetR"/>
</dbReference>
<reference evidence="6 7" key="1">
    <citation type="submission" date="2016-10" db="EMBL/GenBank/DDBJ databases">
        <authorList>
            <person name="de Groot N.N."/>
        </authorList>
    </citation>
    <scope>NUCLEOTIDE SEQUENCE [LARGE SCALE GENOMIC DNA]</scope>
    <source>
        <strain evidence="6 7">HLD2</strain>
    </source>
</reference>
<evidence type="ECO:0000313" key="6">
    <source>
        <dbReference type="EMBL" id="SCZ59993.1"/>
    </source>
</evidence>
<dbReference type="PANTHER" id="PTHR30055:SF234">
    <property type="entry name" value="HTH-TYPE TRANSCRIPTIONAL REGULATOR BETI"/>
    <property type="match status" value="1"/>
</dbReference>
<dbReference type="InterPro" id="IPR009057">
    <property type="entry name" value="Homeodomain-like_sf"/>
</dbReference>
<evidence type="ECO:0000256" key="1">
    <source>
        <dbReference type="ARBA" id="ARBA00023015"/>
    </source>
</evidence>
<dbReference type="InterPro" id="IPR036271">
    <property type="entry name" value="Tet_transcr_reg_TetR-rel_C_sf"/>
</dbReference>
<protein>
    <submittedName>
        <fullName evidence="6">Transcriptional regulator, TetR family</fullName>
    </submittedName>
</protein>
<feature type="DNA-binding region" description="H-T-H motif" evidence="4">
    <location>
        <begin position="33"/>
        <end position="52"/>
    </location>
</feature>
<dbReference type="GO" id="GO:0003700">
    <property type="term" value="F:DNA-binding transcription factor activity"/>
    <property type="evidence" value="ECO:0007669"/>
    <property type="project" value="TreeGrafter"/>
</dbReference>
<evidence type="ECO:0000259" key="5">
    <source>
        <dbReference type="PROSITE" id="PS50977"/>
    </source>
</evidence>
<dbReference type="PROSITE" id="PS01081">
    <property type="entry name" value="HTH_TETR_1"/>
    <property type="match status" value="1"/>
</dbReference>
<dbReference type="PANTHER" id="PTHR30055">
    <property type="entry name" value="HTH-TYPE TRANSCRIPTIONAL REGULATOR RUTR"/>
    <property type="match status" value="1"/>
</dbReference>
<dbReference type="STRING" id="415747.SAMN03097708_01962"/>
<dbReference type="Proteomes" id="UP000199648">
    <property type="component" value="Unassembled WGS sequence"/>
</dbReference>
<keyword evidence="1" id="KW-0805">Transcription regulation</keyword>
<keyword evidence="7" id="KW-1185">Reference proteome</keyword>
<dbReference type="OrthoDB" id="5816932at2"/>
<dbReference type="PRINTS" id="PR00455">
    <property type="entry name" value="HTHTETR"/>
</dbReference>
<name>A0A1G5QDQ4_9GAMM</name>
<evidence type="ECO:0000313" key="7">
    <source>
        <dbReference type="Proteomes" id="UP000199648"/>
    </source>
</evidence>
<dbReference type="InterPro" id="IPR050109">
    <property type="entry name" value="HTH-type_TetR-like_transc_reg"/>
</dbReference>
<dbReference type="InterPro" id="IPR023772">
    <property type="entry name" value="DNA-bd_HTH_TetR-type_CS"/>
</dbReference>
<dbReference type="PROSITE" id="PS50977">
    <property type="entry name" value="HTH_TETR_2"/>
    <property type="match status" value="1"/>
</dbReference>
<dbReference type="SUPFAM" id="SSF48498">
    <property type="entry name" value="Tetracyclin repressor-like, C-terminal domain"/>
    <property type="match status" value="1"/>
</dbReference>
<keyword evidence="3" id="KW-0804">Transcription</keyword>
<dbReference type="Gene3D" id="1.10.357.10">
    <property type="entry name" value="Tetracycline Repressor, domain 2"/>
    <property type="match status" value="1"/>
</dbReference>
<evidence type="ECO:0000256" key="2">
    <source>
        <dbReference type="ARBA" id="ARBA00023125"/>
    </source>
</evidence>
<proteinExistence type="predicted"/>
<dbReference type="EMBL" id="FMWD01000005">
    <property type="protein sequence ID" value="SCZ59993.1"/>
    <property type="molecule type" value="Genomic_DNA"/>
</dbReference>
<dbReference type="GO" id="GO:0000976">
    <property type="term" value="F:transcription cis-regulatory region binding"/>
    <property type="evidence" value="ECO:0007669"/>
    <property type="project" value="TreeGrafter"/>
</dbReference>
<dbReference type="RefSeq" id="WP_092996068.1">
    <property type="nucleotide sequence ID" value="NZ_FMWD01000005.1"/>
</dbReference>
<dbReference type="AlphaFoldDB" id="A0A1G5QDQ4"/>
<evidence type="ECO:0000256" key="4">
    <source>
        <dbReference type="PROSITE-ProRule" id="PRU00335"/>
    </source>
</evidence>
<accession>A0A1G5QDQ4</accession>
<dbReference type="Pfam" id="PF00440">
    <property type="entry name" value="TetR_N"/>
    <property type="match status" value="1"/>
</dbReference>
<dbReference type="SUPFAM" id="SSF46689">
    <property type="entry name" value="Homeodomain-like"/>
    <property type="match status" value="1"/>
</dbReference>
<sequence length="195" mass="21672">MPANLARNRIDTRSKVLEAALHLFAGGGYFNTSVHDIQREAQVSIGSIYHHFGDKEGVARALYTELLEQTDGELKRINERGGSAQERCRAAVALLFEMTEAEPKSMQFILHAQHREFLPNEPPICSSAPFRRMREMVEAGIQSGEIRPLDAMIAAACLFGGPIRLIHLRLDGVLAAPLQEHLETAWDCAWRAVAV</sequence>
<evidence type="ECO:0000256" key="3">
    <source>
        <dbReference type="ARBA" id="ARBA00023163"/>
    </source>
</evidence>
<feature type="domain" description="HTH tetR-type" evidence="5">
    <location>
        <begin position="10"/>
        <end position="70"/>
    </location>
</feature>
<gene>
    <name evidence="6" type="ORF">SAMN03097708_01962</name>
</gene>
<keyword evidence="2 4" id="KW-0238">DNA-binding</keyword>